<dbReference type="RefSeq" id="WP_121922364.1">
    <property type="nucleotide sequence ID" value="NZ_REFO01000010.1"/>
</dbReference>
<dbReference type="FunFam" id="3.90.550.10:FF:000003">
    <property type="entry name" value="2-C-methyl-D-erythritol 4-phosphate cytidylyltransferase"/>
    <property type="match status" value="1"/>
</dbReference>
<dbReference type="SUPFAM" id="SSF53448">
    <property type="entry name" value="Nucleotide-diphospho-sugar transferases"/>
    <property type="match status" value="1"/>
</dbReference>
<comment type="function">
    <text evidence="3">Catalyzes the formation of 4-diphosphocytidyl-2-C-methyl-D-erythritol from CTP and 2-C-methyl-D-erythritol 4-phosphate (MEP).</text>
</comment>
<dbReference type="EMBL" id="REFO01000010">
    <property type="protein sequence ID" value="RMA97587.1"/>
    <property type="molecule type" value="Genomic_DNA"/>
</dbReference>
<evidence type="ECO:0000256" key="2">
    <source>
        <dbReference type="ARBA" id="ARBA00022695"/>
    </source>
</evidence>
<organism evidence="4 5">
    <name type="scientific">Hydrogenothermus marinus</name>
    <dbReference type="NCBI Taxonomy" id="133270"/>
    <lineage>
        <taxon>Bacteria</taxon>
        <taxon>Pseudomonadati</taxon>
        <taxon>Aquificota</taxon>
        <taxon>Aquificia</taxon>
        <taxon>Aquificales</taxon>
        <taxon>Hydrogenothermaceae</taxon>
        <taxon>Hydrogenothermus</taxon>
    </lineage>
</organism>
<name>A0A3M0BKD8_9AQUI</name>
<evidence type="ECO:0000256" key="1">
    <source>
        <dbReference type="ARBA" id="ARBA00022679"/>
    </source>
</evidence>
<dbReference type="CDD" id="cd02516">
    <property type="entry name" value="CDP-ME_synthetase"/>
    <property type="match status" value="1"/>
</dbReference>
<comment type="catalytic activity">
    <reaction evidence="3">
        <text>2-C-methyl-D-erythritol 4-phosphate + CTP + H(+) = 4-CDP-2-C-methyl-D-erythritol + diphosphate</text>
        <dbReference type="Rhea" id="RHEA:13429"/>
        <dbReference type="ChEBI" id="CHEBI:15378"/>
        <dbReference type="ChEBI" id="CHEBI:33019"/>
        <dbReference type="ChEBI" id="CHEBI:37563"/>
        <dbReference type="ChEBI" id="CHEBI:57823"/>
        <dbReference type="ChEBI" id="CHEBI:58262"/>
        <dbReference type="EC" id="2.7.7.60"/>
    </reaction>
</comment>
<dbReference type="UniPathway" id="UPA00056">
    <property type="reaction ID" value="UER00093"/>
</dbReference>
<accession>A0A3M0BKD8</accession>
<comment type="similarity">
    <text evidence="3">Belongs to the IspD/TarI cytidylyltransferase family. IspD subfamily.</text>
</comment>
<dbReference type="PANTHER" id="PTHR32125">
    <property type="entry name" value="2-C-METHYL-D-ERYTHRITOL 4-PHOSPHATE CYTIDYLYLTRANSFERASE, CHLOROPLASTIC"/>
    <property type="match status" value="1"/>
</dbReference>
<dbReference type="OrthoDB" id="9806837at2"/>
<evidence type="ECO:0000313" key="4">
    <source>
        <dbReference type="EMBL" id="RMA97587.1"/>
    </source>
</evidence>
<feature type="site" description="Transition state stabilizer" evidence="3">
    <location>
        <position position="15"/>
    </location>
</feature>
<dbReference type="GO" id="GO:0050518">
    <property type="term" value="F:2-C-methyl-D-erythritol 4-phosphate cytidylyltransferase activity"/>
    <property type="evidence" value="ECO:0007669"/>
    <property type="project" value="UniProtKB-UniRule"/>
</dbReference>
<keyword evidence="3" id="KW-0414">Isoprene biosynthesis</keyword>
<gene>
    <name evidence="3" type="primary">ispD</name>
    <name evidence="4" type="ORF">CLV39_0204</name>
</gene>
<comment type="caution">
    <text evidence="4">The sequence shown here is derived from an EMBL/GenBank/DDBJ whole genome shotgun (WGS) entry which is preliminary data.</text>
</comment>
<dbReference type="HAMAP" id="MF_00108">
    <property type="entry name" value="IspD"/>
    <property type="match status" value="1"/>
</dbReference>
<evidence type="ECO:0000256" key="3">
    <source>
        <dbReference type="HAMAP-Rule" id="MF_00108"/>
    </source>
</evidence>
<dbReference type="PANTHER" id="PTHR32125:SF4">
    <property type="entry name" value="2-C-METHYL-D-ERYTHRITOL 4-PHOSPHATE CYTIDYLYLTRANSFERASE, CHLOROPLASTIC"/>
    <property type="match status" value="1"/>
</dbReference>
<keyword evidence="5" id="KW-1185">Reference proteome</keyword>
<feature type="site" description="Positions MEP for the nucleophilic attack" evidence="3">
    <location>
        <position position="146"/>
    </location>
</feature>
<sequence length="225" mass="25412">MKIVAILLAAGQGKRFGEKKQFIKLKGEPLFQYSINTINKIDEITDVILVLPEEDIERIKIFSFKNIKKVIGGKERQDSVYNALQEISNADIVIVHDTARPFATEKMFLDGIKNIKKGFDGSVTAIPSKDTIKKVKENKVIETLKRDELYIIQTPQTFKFDILKKAHEKAKQENFLGTDDSSLVERIGGNITINEGSILNFKITTKEDLILAKCLLNKGPKKSLF</sequence>
<dbReference type="Gene3D" id="3.90.550.10">
    <property type="entry name" value="Spore Coat Polysaccharide Biosynthesis Protein SpsA, Chain A"/>
    <property type="match status" value="1"/>
</dbReference>
<feature type="site" description="Transition state stabilizer" evidence="3">
    <location>
        <position position="20"/>
    </location>
</feature>
<dbReference type="InterPro" id="IPR050088">
    <property type="entry name" value="IspD/TarI_cytidylyltransf_bact"/>
</dbReference>
<feature type="site" description="Positions MEP for the nucleophilic attack" evidence="3">
    <location>
        <position position="202"/>
    </location>
</feature>
<keyword evidence="1 3" id="KW-0808">Transferase</keyword>
<keyword evidence="2 3" id="KW-0548">Nucleotidyltransferase</keyword>
<dbReference type="InterPro" id="IPR001228">
    <property type="entry name" value="IspD"/>
</dbReference>
<dbReference type="EC" id="2.7.7.60" evidence="3"/>
<dbReference type="NCBIfam" id="TIGR00453">
    <property type="entry name" value="ispD"/>
    <property type="match status" value="1"/>
</dbReference>
<dbReference type="AlphaFoldDB" id="A0A3M0BKD8"/>
<dbReference type="Proteomes" id="UP000280842">
    <property type="component" value="Unassembled WGS sequence"/>
</dbReference>
<dbReference type="Pfam" id="PF01128">
    <property type="entry name" value="IspD"/>
    <property type="match status" value="1"/>
</dbReference>
<dbReference type="GO" id="GO:0019288">
    <property type="term" value="P:isopentenyl diphosphate biosynthetic process, methylerythritol 4-phosphate pathway"/>
    <property type="evidence" value="ECO:0007669"/>
    <property type="project" value="UniProtKB-UniRule"/>
</dbReference>
<proteinExistence type="inferred from homology"/>
<reference evidence="4 5" key="1">
    <citation type="submission" date="2018-10" db="EMBL/GenBank/DDBJ databases">
        <title>Genomic Encyclopedia of Archaeal and Bacterial Type Strains, Phase II (KMG-II): from individual species to whole genera.</title>
        <authorList>
            <person name="Goeker M."/>
        </authorList>
    </citation>
    <scope>NUCLEOTIDE SEQUENCE [LARGE SCALE GENOMIC DNA]</scope>
    <source>
        <strain evidence="4 5">VM1</strain>
    </source>
</reference>
<dbReference type="InterPro" id="IPR029044">
    <property type="entry name" value="Nucleotide-diphossugar_trans"/>
</dbReference>
<dbReference type="InterPro" id="IPR034683">
    <property type="entry name" value="IspD/TarI"/>
</dbReference>
<evidence type="ECO:0000313" key="5">
    <source>
        <dbReference type="Proteomes" id="UP000280842"/>
    </source>
</evidence>
<protein>
    <recommendedName>
        <fullName evidence="3">2-C-methyl-D-erythritol 4-phosphate cytidylyltransferase</fullName>
        <ecNumber evidence="3">2.7.7.60</ecNumber>
    </recommendedName>
    <alternativeName>
        <fullName evidence="3">4-diphosphocytidyl-2C-methyl-D-erythritol synthase</fullName>
    </alternativeName>
    <alternativeName>
        <fullName evidence="3">MEP cytidylyltransferase</fullName>
        <shortName evidence="3">MCT</shortName>
    </alternativeName>
</protein>
<comment type="pathway">
    <text evidence="3">Isoprenoid biosynthesis; isopentenyl diphosphate biosynthesis via DXP pathway; isopentenyl diphosphate from 1-deoxy-D-xylulose 5-phosphate: step 2/6.</text>
</comment>